<gene>
    <name evidence="4" type="primary">LOC106477491</name>
</gene>
<evidence type="ECO:0000313" key="3">
    <source>
        <dbReference type="Proteomes" id="UP000694941"/>
    </source>
</evidence>
<dbReference type="Gene3D" id="2.130.10.30">
    <property type="entry name" value="Regulator of chromosome condensation 1/beta-lactamase-inhibitor protein II"/>
    <property type="match status" value="1"/>
</dbReference>
<dbReference type="GeneID" id="106477491"/>
<proteinExistence type="predicted"/>
<reference evidence="4" key="1">
    <citation type="submission" date="2025-08" db="UniProtKB">
        <authorList>
            <consortium name="RefSeq"/>
        </authorList>
    </citation>
    <scope>IDENTIFICATION</scope>
    <source>
        <tissue evidence="4">Muscle</tissue>
    </source>
</reference>
<feature type="compositionally biased region" description="Basic residues" evidence="2">
    <location>
        <begin position="32"/>
        <end position="41"/>
    </location>
</feature>
<dbReference type="Pfam" id="PF00415">
    <property type="entry name" value="RCC1"/>
    <property type="match status" value="1"/>
</dbReference>
<sequence>METESSAKSGSEVTEVSETVTSESDVASKNSVNKRGKKRRLKTEIAHKPKKIKVLLEVPKLPTRKGLVLTVGQGDVGQLGLGEDVLEKSRPGVVTSIPDPVVNVAAGGMHSVCLTIKGEVIIISLPGITKLWSIVIVAFSFKCKYIPLCVYV</sequence>
<organism evidence="3 4">
    <name type="scientific">Limulus polyphemus</name>
    <name type="common">Atlantic horseshoe crab</name>
    <dbReference type="NCBI Taxonomy" id="6850"/>
    <lineage>
        <taxon>Eukaryota</taxon>
        <taxon>Metazoa</taxon>
        <taxon>Ecdysozoa</taxon>
        <taxon>Arthropoda</taxon>
        <taxon>Chelicerata</taxon>
        <taxon>Merostomata</taxon>
        <taxon>Xiphosura</taxon>
        <taxon>Limulidae</taxon>
        <taxon>Limulus</taxon>
    </lineage>
</organism>
<name>A0ABM1C3H0_LIMPO</name>
<feature type="repeat" description="RCC1" evidence="1">
    <location>
        <begin position="66"/>
        <end position="117"/>
    </location>
</feature>
<dbReference type="InterPro" id="IPR000408">
    <property type="entry name" value="Reg_chr_condens"/>
</dbReference>
<accession>A0ABM1C3H0</accession>
<dbReference type="PANTHER" id="PTHR45982">
    <property type="entry name" value="REGULATOR OF CHROMOSOME CONDENSATION"/>
    <property type="match status" value="1"/>
</dbReference>
<dbReference type="InterPro" id="IPR009091">
    <property type="entry name" value="RCC1/BLIP-II"/>
</dbReference>
<keyword evidence="3" id="KW-1185">Reference proteome</keyword>
<evidence type="ECO:0000313" key="4">
    <source>
        <dbReference type="RefSeq" id="XP_013793502.2"/>
    </source>
</evidence>
<dbReference type="RefSeq" id="XP_013793502.2">
    <property type="nucleotide sequence ID" value="XM_013938048.2"/>
</dbReference>
<dbReference type="SUPFAM" id="SSF50985">
    <property type="entry name" value="RCC1/BLIP-II"/>
    <property type="match status" value="1"/>
</dbReference>
<dbReference type="InterPro" id="IPR051553">
    <property type="entry name" value="Ran_GTPase-activating"/>
</dbReference>
<dbReference type="Proteomes" id="UP000694941">
    <property type="component" value="Unplaced"/>
</dbReference>
<dbReference type="PANTHER" id="PTHR45982:SF1">
    <property type="entry name" value="REGULATOR OF CHROMOSOME CONDENSATION"/>
    <property type="match status" value="1"/>
</dbReference>
<dbReference type="PRINTS" id="PR00633">
    <property type="entry name" value="RCCNDNSATION"/>
</dbReference>
<evidence type="ECO:0000256" key="2">
    <source>
        <dbReference type="SAM" id="MobiDB-lite"/>
    </source>
</evidence>
<evidence type="ECO:0000256" key="1">
    <source>
        <dbReference type="PROSITE-ProRule" id="PRU00235"/>
    </source>
</evidence>
<protein>
    <submittedName>
        <fullName evidence="4">Regulator of chromosome condensation-like</fullName>
    </submittedName>
</protein>
<feature type="compositionally biased region" description="Low complexity" evidence="2">
    <location>
        <begin position="11"/>
        <end position="24"/>
    </location>
</feature>
<feature type="region of interest" description="Disordered" evidence="2">
    <location>
        <begin position="1"/>
        <end position="41"/>
    </location>
</feature>
<dbReference type="PROSITE" id="PS50012">
    <property type="entry name" value="RCC1_3"/>
    <property type="match status" value="1"/>
</dbReference>